<dbReference type="HAMAP" id="MF_00624">
    <property type="entry name" value="GlgC"/>
    <property type="match status" value="1"/>
</dbReference>
<dbReference type="UniPathway" id="UPA00164"/>
<dbReference type="SUPFAM" id="SSF51161">
    <property type="entry name" value="Trimeric LpxA-like enzymes"/>
    <property type="match status" value="1"/>
</dbReference>
<dbReference type="STRING" id="471855.Shel_17060"/>
<dbReference type="EC" id="2.7.7.27" evidence="9"/>
<dbReference type="InterPro" id="IPR011831">
    <property type="entry name" value="ADP-Glc_PPase"/>
</dbReference>
<keyword evidence="3 9" id="KW-0808">Transferase</keyword>
<dbReference type="HOGENOM" id="CLU_029499_14_0_11"/>
<comment type="similarity">
    <text evidence="1 9">Belongs to the bacterial/plant glucose-1-phosphate adenylyltransferase family.</text>
</comment>
<dbReference type="RefSeq" id="WP_012798827.1">
    <property type="nucleotide sequence ID" value="NC_013165.1"/>
</dbReference>
<dbReference type="NCBIfam" id="TIGR02091">
    <property type="entry name" value="glgC"/>
    <property type="match status" value="1"/>
</dbReference>
<evidence type="ECO:0000259" key="10">
    <source>
        <dbReference type="Pfam" id="PF00483"/>
    </source>
</evidence>
<dbReference type="PROSITE" id="PS00808">
    <property type="entry name" value="ADP_GLC_PYROPHOSPH_1"/>
    <property type="match status" value="1"/>
</dbReference>
<keyword evidence="2 9" id="KW-0321">Glycogen metabolism</keyword>
<evidence type="ECO:0000256" key="5">
    <source>
        <dbReference type="ARBA" id="ARBA00022741"/>
    </source>
</evidence>
<protein>
    <recommendedName>
        <fullName evidence="9">Glucose-1-phosphate adenylyltransferase</fullName>
        <ecNumber evidence="9">2.7.7.27</ecNumber>
    </recommendedName>
    <alternativeName>
        <fullName evidence="9">ADP-glucose pyrophosphorylase</fullName>
        <shortName evidence="9">ADPGlc PPase</shortName>
    </alternativeName>
    <alternativeName>
        <fullName evidence="9">ADP-glucose synthase</fullName>
    </alternativeName>
</protein>
<reference evidence="12 13" key="1">
    <citation type="journal article" date="2009" name="Stand. Genomic Sci.">
        <title>Complete genome sequence of Slackia heliotrinireducens type strain (RHS 1).</title>
        <authorList>
            <person name="Pukall R."/>
            <person name="Lapidus A."/>
            <person name="Nolan M."/>
            <person name="Copeland A."/>
            <person name="Glavina Del Rio T."/>
            <person name="Lucas S."/>
            <person name="Chen F."/>
            <person name="Tice H."/>
            <person name="Cheng J.F."/>
            <person name="Chertkov O."/>
            <person name="Bruce D."/>
            <person name="Goodwin L."/>
            <person name="Kuske C."/>
            <person name="Brettin T."/>
            <person name="Detter J.C."/>
            <person name="Han C."/>
            <person name="Pitluck S."/>
            <person name="Pati A."/>
            <person name="Mavrommatis K."/>
            <person name="Ivanova N."/>
            <person name="Ovchinnikova G."/>
            <person name="Chen A."/>
            <person name="Palaniappan K."/>
            <person name="Schneider S."/>
            <person name="Rohde M."/>
            <person name="Chain P."/>
            <person name="D'haeseleer P."/>
            <person name="Goker M."/>
            <person name="Bristow J."/>
            <person name="Eisen J.A."/>
            <person name="Markowitz V."/>
            <person name="Kyrpides N.C."/>
            <person name="Klenk H.P."/>
            <person name="Hugenholtz P."/>
        </authorList>
    </citation>
    <scope>NUCLEOTIDE SEQUENCE [LARGE SCALE GENOMIC DNA]</scope>
    <source>
        <strain evidence="13">ATCC 29202 / DSM 20476 / NCTC 11029 / RHS 1</strain>
    </source>
</reference>
<dbReference type="InterPro" id="IPR011004">
    <property type="entry name" value="Trimer_LpxA-like_sf"/>
</dbReference>
<feature type="site" description="Could play a key role in the communication between the regulatory and the substrate sites" evidence="9">
    <location>
        <position position="61"/>
    </location>
</feature>
<evidence type="ECO:0000256" key="3">
    <source>
        <dbReference type="ARBA" id="ARBA00022679"/>
    </source>
</evidence>
<dbReference type="InterPro" id="IPR023049">
    <property type="entry name" value="GlgC_bac"/>
</dbReference>
<dbReference type="GO" id="GO:0005524">
    <property type="term" value="F:ATP binding"/>
    <property type="evidence" value="ECO:0007669"/>
    <property type="project" value="UniProtKB-KW"/>
</dbReference>
<feature type="binding site" evidence="9">
    <location>
        <position position="167"/>
    </location>
    <ligand>
        <name>alpha-D-glucose 1-phosphate</name>
        <dbReference type="ChEBI" id="CHEBI:58601"/>
    </ligand>
</feature>
<feature type="binding site" evidence="9">
    <location>
        <position position="102"/>
    </location>
    <ligand>
        <name>alpha-D-glucose 1-phosphate</name>
        <dbReference type="ChEBI" id="CHEBI:58601"/>
    </ligand>
</feature>
<accession>C7N740</accession>
<evidence type="ECO:0000313" key="12">
    <source>
        <dbReference type="EMBL" id="ACV22725.1"/>
    </source>
</evidence>
<keyword evidence="4 9" id="KW-0548">Nucleotidyltransferase</keyword>
<dbReference type="SUPFAM" id="SSF53448">
    <property type="entry name" value="Nucleotide-diphospho-sugar transferases"/>
    <property type="match status" value="1"/>
</dbReference>
<feature type="domain" description="Glucose-1-phosphate adenylyltransferase/Bifunctional protein GlmU-like C-terminal hexapeptide" evidence="11">
    <location>
        <begin position="297"/>
        <end position="364"/>
    </location>
</feature>
<dbReference type="PROSITE" id="PS00809">
    <property type="entry name" value="ADP_GLC_PYROPHOSPH_2"/>
    <property type="match status" value="1"/>
</dbReference>
<evidence type="ECO:0000259" key="11">
    <source>
        <dbReference type="Pfam" id="PF24894"/>
    </source>
</evidence>
<evidence type="ECO:0000256" key="2">
    <source>
        <dbReference type="ARBA" id="ARBA00022600"/>
    </source>
</evidence>
<feature type="binding site" evidence="9">
    <location>
        <position position="193"/>
    </location>
    <ligand>
        <name>alpha-D-glucose 1-phosphate</name>
        <dbReference type="ChEBI" id="CHEBI:58601"/>
    </ligand>
</feature>
<keyword evidence="8 9" id="KW-0119">Carbohydrate metabolism</keyword>
<dbReference type="InterPro" id="IPR029044">
    <property type="entry name" value="Nucleotide-diphossugar_trans"/>
</dbReference>
<feature type="site" description="Could play a key role in the communication between the regulatory and the substrate sites" evidence="9">
    <location>
        <position position="101"/>
    </location>
</feature>
<dbReference type="GO" id="GO:0008878">
    <property type="term" value="F:glucose-1-phosphate adenylyltransferase activity"/>
    <property type="evidence" value="ECO:0007669"/>
    <property type="project" value="UniProtKB-UniRule"/>
</dbReference>
<gene>
    <name evidence="9" type="primary">glgC</name>
    <name evidence="12" type="ordered locus">Shel_17060</name>
</gene>
<dbReference type="KEGG" id="shi:Shel_17060"/>
<dbReference type="InterPro" id="IPR005836">
    <property type="entry name" value="ADP_Glu_pyroP_CS"/>
</dbReference>
<evidence type="ECO:0000256" key="6">
    <source>
        <dbReference type="ARBA" id="ARBA00022840"/>
    </source>
</evidence>
<dbReference type="Gene3D" id="2.160.10.10">
    <property type="entry name" value="Hexapeptide repeat proteins"/>
    <property type="match status" value="1"/>
</dbReference>
<dbReference type="Pfam" id="PF24894">
    <property type="entry name" value="Hexapep_GlmU"/>
    <property type="match status" value="1"/>
</dbReference>
<evidence type="ECO:0000256" key="1">
    <source>
        <dbReference type="ARBA" id="ARBA00010443"/>
    </source>
</evidence>
<dbReference type="InterPro" id="IPR056818">
    <property type="entry name" value="GlmU/GlgC-like_hexapep"/>
</dbReference>
<feature type="domain" description="Nucleotidyl transferase" evidence="10">
    <location>
        <begin position="9"/>
        <end position="263"/>
    </location>
</feature>
<keyword evidence="6 9" id="KW-0067">ATP-binding</keyword>
<dbReference type="GO" id="GO:0005978">
    <property type="term" value="P:glycogen biosynthetic process"/>
    <property type="evidence" value="ECO:0007669"/>
    <property type="project" value="UniProtKB-UniRule"/>
</dbReference>
<keyword evidence="5 9" id="KW-0547">Nucleotide-binding</keyword>
<comment type="pathway">
    <text evidence="9">Glycan biosynthesis; glycogen biosynthesis.</text>
</comment>
<evidence type="ECO:0000256" key="4">
    <source>
        <dbReference type="ARBA" id="ARBA00022695"/>
    </source>
</evidence>
<evidence type="ECO:0000256" key="7">
    <source>
        <dbReference type="ARBA" id="ARBA00023056"/>
    </source>
</evidence>
<sequence length="399" mass="42553">MSNRKRSVAMILAGGQGSRLGVLTRLRAKPAVPYGGKYRIIDFPLSNCANSGIDVVGVLTQYEPFVLNSYIGNGAPWDLNTSTGGAYLLSPHTRVGDVGSWYAGTADAIYQNIQFIDRFDPQYVVVLSGDHIYKMDYSQMIAFHEENGADATIAVMPVPIEEASRFGILATDEAGRVTDFVEKPADPPSNLASMGIYVFDWAKVRRYLEDDAADAFSSHDFGKNVIPAMLGGGERLFAFRFEGYWRDVGTIDSLWEANMDLLEEGGDLDLSDNRWTIYSRNPDLPAARIGTGAILGGSMIAEGCDVEGSVLHSMLFQGVSVGSRAQIVDSLVMAGAKVGAGTDIQRAVIAEDVIIGEDCIIGRAGADLAVIGPGAVIESGVVIAPGESVEPNAVVSVEA</sequence>
<feature type="binding site" evidence="9">
    <location>
        <begin position="182"/>
        <end position="183"/>
    </location>
    <ligand>
        <name>alpha-D-glucose 1-phosphate</name>
        <dbReference type="ChEBI" id="CHEBI:58601"/>
    </ligand>
</feature>
<dbReference type="NCBIfam" id="NF003670">
    <property type="entry name" value="PRK05293.1"/>
    <property type="match status" value="1"/>
</dbReference>
<dbReference type="AlphaFoldDB" id="C7N740"/>
<dbReference type="InterPro" id="IPR005835">
    <property type="entry name" value="NTP_transferase_dom"/>
</dbReference>
<dbReference type="CDD" id="cd02508">
    <property type="entry name" value="ADP_Glucose_PP"/>
    <property type="match status" value="1"/>
</dbReference>
<name>C7N740_SLAHD</name>
<evidence type="ECO:0000256" key="9">
    <source>
        <dbReference type="HAMAP-Rule" id="MF_00624"/>
    </source>
</evidence>
<evidence type="ECO:0000256" key="8">
    <source>
        <dbReference type="ARBA" id="ARBA00023277"/>
    </source>
</evidence>
<keyword evidence="7 9" id="KW-0320">Glycogen biosynthesis</keyword>
<dbReference type="Pfam" id="PF00483">
    <property type="entry name" value="NTP_transferase"/>
    <property type="match status" value="1"/>
</dbReference>
<dbReference type="Gene3D" id="3.90.550.10">
    <property type="entry name" value="Spore Coat Polysaccharide Biosynthesis Protein SpsA, Chain A"/>
    <property type="match status" value="1"/>
</dbReference>
<dbReference type="eggNOG" id="COG0448">
    <property type="taxonomic scope" value="Bacteria"/>
</dbReference>
<dbReference type="PANTHER" id="PTHR43523">
    <property type="entry name" value="GLUCOSE-1-PHOSPHATE ADENYLYLTRANSFERASE-RELATED"/>
    <property type="match status" value="1"/>
</dbReference>
<comment type="function">
    <text evidence="9">Involved in the biosynthesis of ADP-glucose, a building block required for the elongation reactions to produce glycogen. Catalyzes the reaction between ATP and alpha-D-glucose 1-phosphate (G1P) to produce pyrophosphate and ADP-Glc.</text>
</comment>
<dbReference type="PANTHER" id="PTHR43523:SF2">
    <property type="entry name" value="GLUCOSE-1-PHOSPHATE ADENYLYLTRANSFERASE"/>
    <property type="match status" value="1"/>
</dbReference>
<dbReference type="Proteomes" id="UP000002026">
    <property type="component" value="Chromosome"/>
</dbReference>
<evidence type="ECO:0000313" key="13">
    <source>
        <dbReference type="Proteomes" id="UP000002026"/>
    </source>
</evidence>
<proteinExistence type="inferred from homology"/>
<comment type="subunit">
    <text evidence="9">Homotetramer.</text>
</comment>
<organism evidence="12 13">
    <name type="scientific">Slackia heliotrinireducens (strain ATCC 29202 / DSM 20476 / NCTC 11029 / RHS 1)</name>
    <name type="common">Peptococcus heliotrinreducens</name>
    <dbReference type="NCBI Taxonomy" id="471855"/>
    <lineage>
        <taxon>Bacteria</taxon>
        <taxon>Bacillati</taxon>
        <taxon>Actinomycetota</taxon>
        <taxon>Coriobacteriia</taxon>
        <taxon>Eggerthellales</taxon>
        <taxon>Eggerthellaceae</taxon>
        <taxon>Slackia</taxon>
    </lineage>
</organism>
<keyword evidence="13" id="KW-1185">Reference proteome</keyword>
<comment type="catalytic activity">
    <reaction evidence="9">
        <text>alpha-D-glucose 1-phosphate + ATP + H(+) = ADP-alpha-D-glucose + diphosphate</text>
        <dbReference type="Rhea" id="RHEA:12120"/>
        <dbReference type="ChEBI" id="CHEBI:15378"/>
        <dbReference type="ChEBI" id="CHEBI:30616"/>
        <dbReference type="ChEBI" id="CHEBI:33019"/>
        <dbReference type="ChEBI" id="CHEBI:57498"/>
        <dbReference type="ChEBI" id="CHEBI:58601"/>
        <dbReference type="EC" id="2.7.7.27"/>
    </reaction>
</comment>
<dbReference type="EMBL" id="CP001684">
    <property type="protein sequence ID" value="ACV22725.1"/>
    <property type="molecule type" value="Genomic_DNA"/>
</dbReference>